<protein>
    <submittedName>
        <fullName evidence="2">Uncharacterized protein</fullName>
    </submittedName>
</protein>
<dbReference type="Proteomes" id="UP001066276">
    <property type="component" value="Chromosome 7"/>
</dbReference>
<reference evidence="2" key="1">
    <citation type="journal article" date="2022" name="bioRxiv">
        <title>Sequencing and chromosome-scale assembly of the giantPleurodeles waltlgenome.</title>
        <authorList>
            <person name="Brown T."/>
            <person name="Elewa A."/>
            <person name="Iarovenko S."/>
            <person name="Subramanian E."/>
            <person name="Araus A.J."/>
            <person name="Petzold A."/>
            <person name="Susuki M."/>
            <person name="Suzuki K.-i.T."/>
            <person name="Hayashi T."/>
            <person name="Toyoda A."/>
            <person name="Oliveira C."/>
            <person name="Osipova E."/>
            <person name="Leigh N.D."/>
            <person name="Simon A."/>
            <person name="Yun M.H."/>
        </authorList>
    </citation>
    <scope>NUCLEOTIDE SEQUENCE</scope>
    <source>
        <strain evidence="2">20211129_DDA</strain>
        <tissue evidence="2">Liver</tissue>
    </source>
</reference>
<feature type="compositionally biased region" description="Basic and acidic residues" evidence="1">
    <location>
        <begin position="16"/>
        <end position="71"/>
    </location>
</feature>
<organism evidence="2 3">
    <name type="scientific">Pleurodeles waltl</name>
    <name type="common">Iberian ribbed newt</name>
    <dbReference type="NCBI Taxonomy" id="8319"/>
    <lineage>
        <taxon>Eukaryota</taxon>
        <taxon>Metazoa</taxon>
        <taxon>Chordata</taxon>
        <taxon>Craniata</taxon>
        <taxon>Vertebrata</taxon>
        <taxon>Euteleostomi</taxon>
        <taxon>Amphibia</taxon>
        <taxon>Batrachia</taxon>
        <taxon>Caudata</taxon>
        <taxon>Salamandroidea</taxon>
        <taxon>Salamandridae</taxon>
        <taxon>Pleurodelinae</taxon>
        <taxon>Pleurodeles</taxon>
    </lineage>
</organism>
<evidence type="ECO:0000313" key="3">
    <source>
        <dbReference type="Proteomes" id="UP001066276"/>
    </source>
</evidence>
<comment type="caution">
    <text evidence="2">The sequence shown here is derived from an EMBL/GenBank/DDBJ whole genome shotgun (WGS) entry which is preliminary data.</text>
</comment>
<proteinExistence type="predicted"/>
<keyword evidence="3" id="KW-1185">Reference proteome</keyword>
<accession>A0AAV7PXJ2</accession>
<feature type="region of interest" description="Disordered" evidence="1">
    <location>
        <begin position="1"/>
        <end position="94"/>
    </location>
</feature>
<evidence type="ECO:0000313" key="2">
    <source>
        <dbReference type="EMBL" id="KAJ1131934.1"/>
    </source>
</evidence>
<gene>
    <name evidence="2" type="ORF">NDU88_010264</name>
</gene>
<name>A0AAV7PXJ2_PLEWA</name>
<evidence type="ECO:0000256" key="1">
    <source>
        <dbReference type="SAM" id="MobiDB-lite"/>
    </source>
</evidence>
<sequence>MQVSKKRRIQESAENDNAREQKTDNPREQKTDNPREQKTDNAREQKTDRPSEQKRRLQESAENDRVRHSESRGLTGMPKQVAQNGRKGPRTPDLFVPMRIYSRCTKKVGAPRAAVGVQCACYVDVTRWRECSAGSGVKVRDPQSSSAAEG</sequence>
<dbReference type="AlphaFoldDB" id="A0AAV7PXJ2"/>
<dbReference type="EMBL" id="JANPWB010000011">
    <property type="protein sequence ID" value="KAJ1131934.1"/>
    <property type="molecule type" value="Genomic_DNA"/>
</dbReference>